<dbReference type="EnsemblMetazoa" id="GPPI013615-RA">
    <property type="protein sequence ID" value="GPPI013615-PA"/>
    <property type="gene ID" value="GPPI013615"/>
</dbReference>
<evidence type="ECO:0000256" key="1">
    <source>
        <dbReference type="SAM" id="MobiDB-lite"/>
    </source>
</evidence>
<dbReference type="Proteomes" id="UP000092460">
    <property type="component" value="Unassembled WGS sequence"/>
</dbReference>
<reference evidence="2" key="2">
    <citation type="submission" date="2020-05" db="UniProtKB">
        <authorList>
            <consortium name="EnsemblMetazoa"/>
        </authorList>
    </citation>
    <scope>IDENTIFICATION</scope>
    <source>
        <strain evidence="2">IAEA</strain>
    </source>
</reference>
<organism evidence="2 3">
    <name type="scientific">Glossina palpalis gambiensis</name>
    <dbReference type="NCBI Taxonomy" id="67801"/>
    <lineage>
        <taxon>Eukaryota</taxon>
        <taxon>Metazoa</taxon>
        <taxon>Ecdysozoa</taxon>
        <taxon>Arthropoda</taxon>
        <taxon>Hexapoda</taxon>
        <taxon>Insecta</taxon>
        <taxon>Pterygota</taxon>
        <taxon>Neoptera</taxon>
        <taxon>Endopterygota</taxon>
        <taxon>Diptera</taxon>
        <taxon>Brachycera</taxon>
        <taxon>Muscomorpha</taxon>
        <taxon>Hippoboscoidea</taxon>
        <taxon>Glossinidae</taxon>
        <taxon>Glossina</taxon>
    </lineage>
</organism>
<keyword evidence="3" id="KW-1185">Reference proteome</keyword>
<dbReference type="AlphaFoldDB" id="A0A1B0AZ73"/>
<accession>A0A1B0AZ73</accession>
<protein>
    <submittedName>
        <fullName evidence="2">Uncharacterized protein</fullName>
    </submittedName>
</protein>
<sequence length="405" mass="46242">MDIKSLLLQSVSEKKVISGSRRVHFGKFSFIIKYEIKGKYLSVIGVKRVSKVHWTFRQRLKRRRRLMVCYKKKYQKWMCENPAKLVQIQCSGDCPIRRTISGTREKSSAVKPSKECQTIGVYKIPPRLRQIQLSDSSQQTIGIASARFSSAHHFIKTLSTGSQTERSTQPQSTQCQPRTNESAAQTDEIHLNNSTPQVWQENFRNFETQCPANVYDPNDIRPLNAISECCRHVSCEKEAVIYMLSEIGELVLNQNHMLHTNSQLLNELSDTALLNKQVTIGRAWSMKPRQQFDVNLVLINFEPNVVTPRISLFTITLGHLYVRFLSLEQAESQKSSASTLTNKKLNRVQGLHNCNDYRSVIVSDMCVVAESKDDVANYFHAHNPHSLHNLHDEVKSVPNVEEAVT</sequence>
<reference evidence="3" key="1">
    <citation type="submission" date="2015-01" db="EMBL/GenBank/DDBJ databases">
        <authorList>
            <person name="Aksoy S."/>
            <person name="Warren W."/>
            <person name="Wilson R.K."/>
        </authorList>
    </citation>
    <scope>NUCLEOTIDE SEQUENCE [LARGE SCALE GENOMIC DNA]</scope>
    <source>
        <strain evidence="3">IAEA</strain>
    </source>
</reference>
<dbReference type="VEuPathDB" id="VectorBase:GPPI013615"/>
<name>A0A1B0AZ73_9MUSC</name>
<feature type="region of interest" description="Disordered" evidence="1">
    <location>
        <begin position="159"/>
        <end position="187"/>
    </location>
</feature>
<evidence type="ECO:0000313" key="2">
    <source>
        <dbReference type="EnsemblMetazoa" id="GPPI013615-PA"/>
    </source>
</evidence>
<evidence type="ECO:0000313" key="3">
    <source>
        <dbReference type="Proteomes" id="UP000092460"/>
    </source>
</evidence>
<proteinExistence type="predicted"/>
<dbReference type="EMBL" id="JXJN01006199">
    <property type="status" value="NOT_ANNOTATED_CDS"/>
    <property type="molecule type" value="Genomic_DNA"/>
</dbReference>